<proteinExistence type="predicted"/>
<dbReference type="Proteomes" id="UP001055072">
    <property type="component" value="Unassembled WGS sequence"/>
</dbReference>
<protein>
    <submittedName>
        <fullName evidence="1">CHAT domain-containing protein</fullName>
    </submittedName>
</protein>
<accession>A0ACB8UBS6</accession>
<comment type="caution">
    <text evidence="1">The sequence shown here is derived from an EMBL/GenBank/DDBJ whole genome shotgun (WGS) entry which is preliminary data.</text>
</comment>
<sequence>MSESNDDGPHQPESRATSPSTGHSTPNFDDLPPRVSMSILGRWAFEQYQSRGDLPALELAIQSLRIATEQTEDDSPQKASIMGILALTLHARFKRIGELRDLEEAITLDRHANALTPDDCPDKPSRLINLAGSIYSRFKREGRHEDLEESIELKTRAVELAPDDSTDMPVLLNNLCNSLLARFEQGGSNDDLEKAITLQSRAVELAPDHHLDKPLLLNNLGNLLRTRFDRLGNQEDLDKAIALQARSIDIIPDTLPDKPVYLNNAGNSLRMRFRRLGNLEDLESAIVLKGRAIELTPDGHPNKPTLLSNAGLTLQTRFDRLGNLEDIERAIALQSHAVELMPDGHPDKPSLFNNLAFSLHVKYEWSRDSKDIEKTVAHQTRAVELTPNSSILQKASRLTNLGTSLQTLFKHSGNLDDLDKAIAHHASAVELAPEGFPNSPLWLYNLGNALKERFDRTGDVTDLEEAIAFSTRRFDTCYGSIAGGMQHASSPPSQRLRASYLYGDLLSQPIHSLTTPPKMTLFQAYDYAFGLIPQCIWLGNSARSRYDSKELWGVGIAVNEAASAAIAAGEYGRALEWLEANRAVVWSQVLQLRTPLDYLRHLHPQLADDLYRVSQALEHARADPTPSSEPESTLADSQHSQFSLDAKVQSSHSYAIEYEKLITHVRELDGFENFLRPKTLAQLVGACASGPVVVVSAMMSRCDALILSHPGEIKHVPLLSLSYGRAEKLCKDLWSILSTRHLRGRFRDGSQDDHSDDDTRGGTLPGRGGRYDPMYNILRDLWVLVVKPILDVVNTLTIVGTGTSSLPHITWCPTGPLAFLPLHVAGIYRERGAPAETIMDHAVSSYTPTLEALLKSRPRVTPISKDPRVLIVSQPATPGCSPIPGTTREAGIVMSLVGQAAKVLENSDGTVDAVLEGMATHEWVHLACHGVQNHSDPTNSAFALHDGRLTLSALMSQSLPNAELAVLSACQTATGNEKLSEEAVHLAAGMLNVGYKSVIGTMWSISDIIAPVAMKRFYEVMMEQVKAGGELHPAYALHEATKTLREKYGANDFVRWIPFIHFGL</sequence>
<evidence type="ECO:0000313" key="2">
    <source>
        <dbReference type="Proteomes" id="UP001055072"/>
    </source>
</evidence>
<reference evidence="1" key="1">
    <citation type="journal article" date="2021" name="Environ. Microbiol.">
        <title>Gene family expansions and transcriptome signatures uncover fungal adaptations to wood decay.</title>
        <authorList>
            <person name="Hage H."/>
            <person name="Miyauchi S."/>
            <person name="Viragh M."/>
            <person name="Drula E."/>
            <person name="Min B."/>
            <person name="Chaduli D."/>
            <person name="Navarro D."/>
            <person name="Favel A."/>
            <person name="Norest M."/>
            <person name="Lesage-Meessen L."/>
            <person name="Balint B."/>
            <person name="Merenyi Z."/>
            <person name="de Eugenio L."/>
            <person name="Morin E."/>
            <person name="Martinez A.T."/>
            <person name="Baldrian P."/>
            <person name="Stursova M."/>
            <person name="Martinez M.J."/>
            <person name="Novotny C."/>
            <person name="Magnuson J.K."/>
            <person name="Spatafora J.W."/>
            <person name="Maurice S."/>
            <person name="Pangilinan J."/>
            <person name="Andreopoulos W."/>
            <person name="LaButti K."/>
            <person name="Hundley H."/>
            <person name="Na H."/>
            <person name="Kuo A."/>
            <person name="Barry K."/>
            <person name="Lipzen A."/>
            <person name="Henrissat B."/>
            <person name="Riley R."/>
            <person name="Ahrendt S."/>
            <person name="Nagy L.G."/>
            <person name="Grigoriev I.V."/>
            <person name="Martin F."/>
            <person name="Rosso M.N."/>
        </authorList>
    </citation>
    <scope>NUCLEOTIDE SEQUENCE</scope>
    <source>
        <strain evidence="1">CBS 384.51</strain>
    </source>
</reference>
<organism evidence="1 2">
    <name type="scientific">Irpex rosettiformis</name>
    <dbReference type="NCBI Taxonomy" id="378272"/>
    <lineage>
        <taxon>Eukaryota</taxon>
        <taxon>Fungi</taxon>
        <taxon>Dikarya</taxon>
        <taxon>Basidiomycota</taxon>
        <taxon>Agaricomycotina</taxon>
        <taxon>Agaricomycetes</taxon>
        <taxon>Polyporales</taxon>
        <taxon>Irpicaceae</taxon>
        <taxon>Irpex</taxon>
    </lineage>
</organism>
<gene>
    <name evidence="1" type="ORF">BDY19DRAFT_991430</name>
</gene>
<dbReference type="EMBL" id="MU274905">
    <property type="protein sequence ID" value="KAI0091752.1"/>
    <property type="molecule type" value="Genomic_DNA"/>
</dbReference>
<evidence type="ECO:0000313" key="1">
    <source>
        <dbReference type="EMBL" id="KAI0091752.1"/>
    </source>
</evidence>
<name>A0ACB8UBS6_9APHY</name>
<keyword evidence="2" id="KW-1185">Reference proteome</keyword>